<evidence type="ECO:0000259" key="8">
    <source>
        <dbReference type="Pfam" id="PF06808"/>
    </source>
</evidence>
<accession>A0A7C0WUZ6</accession>
<dbReference type="PANTHER" id="PTHR33362">
    <property type="entry name" value="SIALIC ACID TRAP TRANSPORTER PERMEASE PROTEIN SIAT-RELATED"/>
    <property type="match status" value="1"/>
</dbReference>
<dbReference type="AlphaFoldDB" id="A0A7C0WUZ6"/>
<dbReference type="EMBL" id="DQZW01000184">
    <property type="protein sequence ID" value="HDL90030.1"/>
    <property type="molecule type" value="Genomic_DNA"/>
</dbReference>
<protein>
    <submittedName>
        <fullName evidence="9">TRAP transporter large permease subunit</fullName>
    </submittedName>
</protein>
<evidence type="ECO:0000256" key="1">
    <source>
        <dbReference type="ARBA" id="ARBA00004429"/>
    </source>
</evidence>
<sequence>INVMLLIVGCFLPPVAAILILAPILHPVIVGLGFDPVWFGVIMTINLEVGLITPPVGLNLYVVQGIAPDVSIDDVLKGTFPFVVILLISIVIVSIFPELATWLPNKMITGVTSR</sequence>
<evidence type="ECO:0000256" key="3">
    <source>
        <dbReference type="ARBA" id="ARBA00022519"/>
    </source>
</evidence>
<evidence type="ECO:0000256" key="5">
    <source>
        <dbReference type="ARBA" id="ARBA00022989"/>
    </source>
</evidence>
<dbReference type="PANTHER" id="PTHR33362:SF5">
    <property type="entry name" value="C4-DICARBOXYLATE TRAP TRANSPORTER LARGE PERMEASE PROTEIN DCTM"/>
    <property type="match status" value="1"/>
</dbReference>
<dbReference type="InterPro" id="IPR010656">
    <property type="entry name" value="DctM"/>
</dbReference>
<feature type="transmembrane region" description="Helical" evidence="7">
    <location>
        <begin position="5"/>
        <end position="25"/>
    </location>
</feature>
<reference evidence="9" key="1">
    <citation type="journal article" date="2020" name="mSystems">
        <title>Genome- and Community-Level Interaction Insights into Carbon Utilization and Element Cycling Functions of Hydrothermarchaeota in Hydrothermal Sediment.</title>
        <authorList>
            <person name="Zhou Z."/>
            <person name="Liu Y."/>
            <person name="Xu W."/>
            <person name="Pan J."/>
            <person name="Luo Z.H."/>
            <person name="Li M."/>
        </authorList>
    </citation>
    <scope>NUCLEOTIDE SEQUENCE [LARGE SCALE GENOMIC DNA]</scope>
    <source>
        <strain evidence="9">HyVt-19</strain>
    </source>
</reference>
<comment type="caution">
    <text evidence="9">The sequence shown here is derived from an EMBL/GenBank/DDBJ whole genome shotgun (WGS) entry which is preliminary data.</text>
</comment>
<keyword evidence="4 7" id="KW-0812">Transmembrane</keyword>
<evidence type="ECO:0000256" key="2">
    <source>
        <dbReference type="ARBA" id="ARBA00022475"/>
    </source>
</evidence>
<evidence type="ECO:0000256" key="6">
    <source>
        <dbReference type="ARBA" id="ARBA00023136"/>
    </source>
</evidence>
<feature type="transmembrane region" description="Helical" evidence="7">
    <location>
        <begin position="37"/>
        <end position="63"/>
    </location>
</feature>
<keyword evidence="6 7" id="KW-0472">Membrane</keyword>
<comment type="subcellular location">
    <subcellularLocation>
        <location evidence="1">Cell inner membrane</location>
        <topology evidence="1">Multi-pass membrane protein</topology>
    </subcellularLocation>
</comment>
<dbReference type="Proteomes" id="UP000886355">
    <property type="component" value="Unassembled WGS sequence"/>
</dbReference>
<evidence type="ECO:0000256" key="7">
    <source>
        <dbReference type="SAM" id="Phobius"/>
    </source>
</evidence>
<keyword evidence="2" id="KW-1003">Cell membrane</keyword>
<proteinExistence type="predicted"/>
<feature type="transmembrane region" description="Helical" evidence="7">
    <location>
        <begin position="75"/>
        <end position="96"/>
    </location>
</feature>
<dbReference type="GO" id="GO:0005886">
    <property type="term" value="C:plasma membrane"/>
    <property type="evidence" value="ECO:0007669"/>
    <property type="project" value="UniProtKB-SubCell"/>
</dbReference>
<name>A0A7C0WUZ6_9BACT</name>
<dbReference type="GO" id="GO:0022857">
    <property type="term" value="F:transmembrane transporter activity"/>
    <property type="evidence" value="ECO:0007669"/>
    <property type="project" value="TreeGrafter"/>
</dbReference>
<gene>
    <name evidence="9" type="ORF">ENG14_03910</name>
</gene>
<evidence type="ECO:0000313" key="9">
    <source>
        <dbReference type="EMBL" id="HDL90030.1"/>
    </source>
</evidence>
<dbReference type="Pfam" id="PF06808">
    <property type="entry name" value="DctM"/>
    <property type="match status" value="1"/>
</dbReference>
<feature type="non-terminal residue" evidence="9">
    <location>
        <position position="1"/>
    </location>
</feature>
<organism evidence="9">
    <name type="scientific">Thermodesulforhabdus norvegica</name>
    <dbReference type="NCBI Taxonomy" id="39841"/>
    <lineage>
        <taxon>Bacteria</taxon>
        <taxon>Pseudomonadati</taxon>
        <taxon>Thermodesulfobacteriota</taxon>
        <taxon>Syntrophobacteria</taxon>
        <taxon>Syntrophobacterales</taxon>
        <taxon>Thermodesulforhabdaceae</taxon>
        <taxon>Thermodesulforhabdus</taxon>
    </lineage>
</organism>
<dbReference type="InterPro" id="IPR004681">
    <property type="entry name" value="TRAP_DctM"/>
</dbReference>
<keyword evidence="3" id="KW-0997">Cell inner membrane</keyword>
<feature type="domain" description="TRAP C4-dicarboxylate transport system permease DctM subunit" evidence="8">
    <location>
        <begin position="1"/>
        <end position="99"/>
    </location>
</feature>
<evidence type="ECO:0000256" key="4">
    <source>
        <dbReference type="ARBA" id="ARBA00022692"/>
    </source>
</evidence>
<keyword evidence="5 7" id="KW-1133">Transmembrane helix</keyword>